<evidence type="ECO:0000313" key="2">
    <source>
        <dbReference type="EMBL" id="KAG5575086.1"/>
    </source>
</evidence>
<evidence type="ECO:0000313" key="3">
    <source>
        <dbReference type="Proteomes" id="UP000824120"/>
    </source>
</evidence>
<name>A0A9J5WJP7_SOLCO</name>
<dbReference type="AlphaFoldDB" id="A0A9J5WJP7"/>
<evidence type="ECO:0000256" key="1">
    <source>
        <dbReference type="SAM" id="Phobius"/>
    </source>
</evidence>
<gene>
    <name evidence="2" type="ORF">H5410_055220</name>
</gene>
<keyword evidence="3" id="KW-1185">Reference proteome</keyword>
<keyword evidence="1" id="KW-1133">Transmembrane helix</keyword>
<organism evidence="2 3">
    <name type="scientific">Solanum commersonii</name>
    <name type="common">Commerson's wild potato</name>
    <name type="synonym">Commerson's nightshade</name>
    <dbReference type="NCBI Taxonomy" id="4109"/>
    <lineage>
        <taxon>Eukaryota</taxon>
        <taxon>Viridiplantae</taxon>
        <taxon>Streptophyta</taxon>
        <taxon>Embryophyta</taxon>
        <taxon>Tracheophyta</taxon>
        <taxon>Spermatophyta</taxon>
        <taxon>Magnoliopsida</taxon>
        <taxon>eudicotyledons</taxon>
        <taxon>Gunneridae</taxon>
        <taxon>Pentapetalae</taxon>
        <taxon>asterids</taxon>
        <taxon>lamiids</taxon>
        <taxon>Solanales</taxon>
        <taxon>Solanaceae</taxon>
        <taxon>Solanoideae</taxon>
        <taxon>Solaneae</taxon>
        <taxon>Solanum</taxon>
    </lineage>
</organism>
<proteinExistence type="predicted"/>
<dbReference type="Proteomes" id="UP000824120">
    <property type="component" value="Chromosome 11"/>
</dbReference>
<dbReference type="EMBL" id="JACXVP010000011">
    <property type="protein sequence ID" value="KAG5575086.1"/>
    <property type="molecule type" value="Genomic_DNA"/>
</dbReference>
<accession>A0A9J5WJP7</accession>
<comment type="caution">
    <text evidence="2">The sequence shown here is derived from an EMBL/GenBank/DDBJ whole genome shotgun (WGS) entry which is preliminary data.</text>
</comment>
<feature type="transmembrane region" description="Helical" evidence="1">
    <location>
        <begin position="24"/>
        <end position="45"/>
    </location>
</feature>
<keyword evidence="1" id="KW-0812">Transmembrane</keyword>
<keyword evidence="1" id="KW-0472">Membrane</keyword>
<protein>
    <submittedName>
        <fullName evidence="2">Uncharacterized protein</fullName>
    </submittedName>
</protein>
<reference evidence="2 3" key="1">
    <citation type="submission" date="2020-09" db="EMBL/GenBank/DDBJ databases">
        <title>De no assembly of potato wild relative species, Solanum commersonii.</title>
        <authorList>
            <person name="Cho K."/>
        </authorList>
    </citation>
    <scope>NUCLEOTIDE SEQUENCE [LARGE SCALE GENOMIC DNA]</scope>
    <source>
        <strain evidence="2">LZ3.2</strain>
        <tissue evidence="2">Leaf</tissue>
    </source>
</reference>
<sequence length="64" mass="7524">MKGAENTEIYRQCGRLFQTGQYSLVSWMKSTWFVSIILLCAIRYLERRLFLSCCLSLQVQQQAL</sequence>